<dbReference type="PANTHER" id="PTHR23354:SF62">
    <property type="entry name" value="MUSTARD, ISOFORM V"/>
    <property type="match status" value="1"/>
</dbReference>
<name>A0A507DIL2_9FUNG</name>
<reference evidence="8 9" key="1">
    <citation type="journal article" date="2019" name="Sci. Rep.">
        <title>Comparative genomics of chytrid fungi reveal insights into the obligate biotrophic and pathogenic lifestyle of Synchytrium endobioticum.</title>
        <authorList>
            <person name="van de Vossenberg B.T.L.H."/>
            <person name="Warris S."/>
            <person name="Nguyen H.D.T."/>
            <person name="van Gent-Pelzer M.P.E."/>
            <person name="Joly D.L."/>
            <person name="van de Geest H.C."/>
            <person name="Bonants P.J.M."/>
            <person name="Smith D.S."/>
            <person name="Levesque C.A."/>
            <person name="van der Lee T.A.J."/>
        </authorList>
    </citation>
    <scope>NUCLEOTIDE SEQUENCE [LARGE SCALE GENOMIC DNA]</scope>
    <source>
        <strain evidence="6 9">LEV6574</strain>
        <strain evidence="7 8">MB42</strain>
    </source>
</reference>
<sequence>MKPRKRSSTVDGMSALSITTTTSKLTRVLHHANSSNDAAAFVAAQTAPAAIDTPKLRVEVTSLKPAKSASPKRGASFNVELIPAPRPIELLGERRDGHILDPETAEQIRVHLPALQRESCKWELVYSLMEDGASLGTLFRKMAGRSNCVVAICDSQGSVFGGFASDPFAPQKGSFGTGSSFLWRKHNEHTTRVYLSTGVNEMYQLASDSFVAMGLGEDNDYGLFLDHELDQGVSRMCPTYSNEVLASGTQFRCVSLEIWQPGF</sequence>
<comment type="similarity">
    <text evidence="2">Belongs to the OXR1 family.</text>
</comment>
<dbReference type="PANTHER" id="PTHR23354">
    <property type="entry name" value="NUCLEOLAR PROTEIN 7/ESTROGEN RECEPTOR COACTIVATOR-RELATED"/>
    <property type="match status" value="1"/>
</dbReference>
<evidence type="ECO:0000256" key="4">
    <source>
        <dbReference type="ARBA" id="ARBA00040604"/>
    </source>
</evidence>
<gene>
    <name evidence="6" type="ORF">SeLEV6574_g01927</name>
    <name evidence="7" type="ORF">SeMB42_g01919</name>
</gene>
<dbReference type="SMART" id="SM00584">
    <property type="entry name" value="TLDc"/>
    <property type="match status" value="1"/>
</dbReference>
<evidence type="ECO:0000313" key="9">
    <source>
        <dbReference type="Proteomes" id="UP000320475"/>
    </source>
</evidence>
<dbReference type="VEuPathDB" id="FungiDB:SeMB42_g01919"/>
<dbReference type="EMBL" id="QEAN01000054">
    <property type="protein sequence ID" value="TPX51423.1"/>
    <property type="molecule type" value="Genomic_DNA"/>
</dbReference>
<dbReference type="Proteomes" id="UP000317494">
    <property type="component" value="Unassembled WGS sequence"/>
</dbReference>
<evidence type="ECO:0000259" key="5">
    <source>
        <dbReference type="PROSITE" id="PS51886"/>
    </source>
</evidence>
<comment type="subcellular location">
    <subcellularLocation>
        <location evidence="1">Mitochondrion</location>
    </subcellularLocation>
</comment>
<dbReference type="InterPro" id="IPR006571">
    <property type="entry name" value="TLDc_dom"/>
</dbReference>
<evidence type="ECO:0000256" key="2">
    <source>
        <dbReference type="ARBA" id="ARBA00009540"/>
    </source>
</evidence>
<keyword evidence="8" id="KW-1185">Reference proteome</keyword>
<dbReference type="GO" id="GO:0006979">
    <property type="term" value="P:response to oxidative stress"/>
    <property type="evidence" value="ECO:0007669"/>
    <property type="project" value="TreeGrafter"/>
</dbReference>
<dbReference type="STRING" id="286115.A0A507DIL2"/>
<evidence type="ECO:0000256" key="1">
    <source>
        <dbReference type="ARBA" id="ARBA00004173"/>
    </source>
</evidence>
<dbReference type="Pfam" id="PF07534">
    <property type="entry name" value="TLD"/>
    <property type="match status" value="1"/>
</dbReference>
<keyword evidence="3" id="KW-0496">Mitochondrion</keyword>
<evidence type="ECO:0000313" key="6">
    <source>
        <dbReference type="EMBL" id="TPX48651.1"/>
    </source>
</evidence>
<comment type="caution">
    <text evidence="7">The sequence shown here is derived from an EMBL/GenBank/DDBJ whole genome shotgun (WGS) entry which is preliminary data.</text>
</comment>
<dbReference type="GO" id="GO:0005634">
    <property type="term" value="C:nucleus"/>
    <property type="evidence" value="ECO:0007669"/>
    <property type="project" value="TreeGrafter"/>
</dbReference>
<dbReference type="AlphaFoldDB" id="A0A507DIL2"/>
<feature type="domain" description="TLDc" evidence="5">
    <location>
        <begin position="98"/>
        <end position="262"/>
    </location>
</feature>
<dbReference type="OrthoDB" id="26679at2759"/>
<protein>
    <recommendedName>
        <fullName evidence="4">Oxidation resistance protein 1</fullName>
    </recommendedName>
</protein>
<organism evidence="7 8">
    <name type="scientific">Synchytrium endobioticum</name>
    <dbReference type="NCBI Taxonomy" id="286115"/>
    <lineage>
        <taxon>Eukaryota</taxon>
        <taxon>Fungi</taxon>
        <taxon>Fungi incertae sedis</taxon>
        <taxon>Chytridiomycota</taxon>
        <taxon>Chytridiomycota incertae sedis</taxon>
        <taxon>Chytridiomycetes</taxon>
        <taxon>Synchytriales</taxon>
        <taxon>Synchytriaceae</taxon>
        <taxon>Synchytrium</taxon>
    </lineage>
</organism>
<proteinExistence type="inferred from homology"/>
<accession>A0A507DIL2</accession>
<evidence type="ECO:0000313" key="7">
    <source>
        <dbReference type="EMBL" id="TPX51423.1"/>
    </source>
</evidence>
<dbReference type="PROSITE" id="PS51886">
    <property type="entry name" value="TLDC"/>
    <property type="match status" value="1"/>
</dbReference>
<dbReference type="EMBL" id="QEAM01000048">
    <property type="protein sequence ID" value="TPX48651.1"/>
    <property type="molecule type" value="Genomic_DNA"/>
</dbReference>
<dbReference type="Proteomes" id="UP000320475">
    <property type="component" value="Unassembled WGS sequence"/>
</dbReference>
<evidence type="ECO:0000313" key="8">
    <source>
        <dbReference type="Proteomes" id="UP000317494"/>
    </source>
</evidence>
<evidence type="ECO:0000256" key="3">
    <source>
        <dbReference type="ARBA" id="ARBA00023128"/>
    </source>
</evidence>
<dbReference type="GO" id="GO:0005739">
    <property type="term" value="C:mitochondrion"/>
    <property type="evidence" value="ECO:0007669"/>
    <property type="project" value="UniProtKB-SubCell"/>
</dbReference>